<dbReference type="EMBL" id="JACHVR010000001">
    <property type="protein sequence ID" value="MBB2886964.1"/>
    <property type="molecule type" value="Genomic_DNA"/>
</dbReference>
<protein>
    <submittedName>
        <fullName evidence="1">Uncharacterized protein</fullName>
    </submittedName>
</protein>
<evidence type="ECO:0000313" key="2">
    <source>
        <dbReference type="Proteomes" id="UP000589818"/>
    </source>
</evidence>
<proteinExistence type="predicted"/>
<name>A0ACC5MED6_9PSED</name>
<comment type="caution">
    <text evidence="1">The sequence shown here is derived from an EMBL/GenBank/DDBJ whole genome shotgun (WGS) entry which is preliminary data.</text>
</comment>
<evidence type="ECO:0000313" key="1">
    <source>
        <dbReference type="EMBL" id="MBB2886964.1"/>
    </source>
</evidence>
<dbReference type="Proteomes" id="UP000589818">
    <property type="component" value="Unassembled WGS sequence"/>
</dbReference>
<organism evidence="1 2">
    <name type="scientific">Pseudomonas umsongensis</name>
    <dbReference type="NCBI Taxonomy" id="198618"/>
    <lineage>
        <taxon>Bacteria</taxon>
        <taxon>Pseudomonadati</taxon>
        <taxon>Pseudomonadota</taxon>
        <taxon>Gammaproteobacteria</taxon>
        <taxon>Pseudomonadales</taxon>
        <taxon>Pseudomonadaceae</taxon>
        <taxon>Pseudomonas</taxon>
    </lineage>
</organism>
<reference evidence="1" key="1">
    <citation type="submission" date="2020-08" db="EMBL/GenBank/DDBJ databases">
        <title>Plant associated metagenomes--Microbial community diversity and host control of community assembly across model and emerging plant ecological genomics systems.</title>
        <authorList>
            <person name="Dangl J."/>
        </authorList>
    </citation>
    <scope>NUCLEOTIDE SEQUENCE</scope>
    <source>
        <strain evidence="1">KD5</strain>
    </source>
</reference>
<gene>
    <name evidence="1" type="ORF">FHR69_002830</name>
</gene>
<keyword evidence="2" id="KW-1185">Reference proteome</keyword>
<accession>A0ACC5MED6</accession>
<sequence length="163" mass="17669">MKHVALLFVVLILAGCSSGVGLDTYPYYKKSAGLLGPGIPRYPELGDFQLNEGTPTIDALLKSFSHNGSKAFMGRGLSQTYFEIYPGRAWCDISFKSGLVNYMFGVQFVQVSGGGVTAVVRNMRTVEGYPVDSKVMEITPKVYAALVDAQLFKPALASEQSLK</sequence>